<evidence type="ECO:0000256" key="1">
    <source>
        <dbReference type="ARBA" id="ARBA00022581"/>
    </source>
</evidence>
<feature type="compositionally biased region" description="Basic and acidic residues" evidence="2">
    <location>
        <begin position="782"/>
        <end position="810"/>
    </location>
</feature>
<dbReference type="PANTHER" id="PTHR13037">
    <property type="entry name" value="FORMIN"/>
    <property type="match status" value="1"/>
</dbReference>
<feature type="compositionally biased region" description="Gly residues" evidence="2">
    <location>
        <begin position="196"/>
        <end position="211"/>
    </location>
</feature>
<feature type="region of interest" description="Disordered" evidence="2">
    <location>
        <begin position="480"/>
        <end position="499"/>
    </location>
</feature>
<evidence type="ECO:0000313" key="3">
    <source>
        <dbReference type="EMBL" id="KAK4088651.1"/>
    </source>
</evidence>
<comment type="caution">
    <text evidence="3">The sequence shown here is derived from an EMBL/GenBank/DDBJ whole genome shotgun (WGS) entry which is preliminary data.</text>
</comment>
<name>A0ABR0BXZ5_PURLI</name>
<feature type="compositionally biased region" description="Low complexity" evidence="2">
    <location>
        <begin position="812"/>
        <end position="822"/>
    </location>
</feature>
<keyword evidence="4" id="KW-1185">Reference proteome</keyword>
<dbReference type="Proteomes" id="UP001287286">
    <property type="component" value="Unassembled WGS sequence"/>
</dbReference>
<dbReference type="EMBL" id="JAWRVI010000023">
    <property type="protein sequence ID" value="KAK4088651.1"/>
    <property type="molecule type" value="Genomic_DNA"/>
</dbReference>
<feature type="region of interest" description="Disordered" evidence="2">
    <location>
        <begin position="767"/>
        <end position="830"/>
    </location>
</feature>
<evidence type="ECO:0000313" key="4">
    <source>
        <dbReference type="Proteomes" id="UP001287286"/>
    </source>
</evidence>
<gene>
    <name evidence="3" type="ORF">Purlil1_6862</name>
</gene>
<evidence type="ECO:0000256" key="2">
    <source>
        <dbReference type="SAM" id="MobiDB-lite"/>
    </source>
</evidence>
<proteinExistence type="predicted"/>
<feature type="region of interest" description="Disordered" evidence="2">
    <location>
        <begin position="19"/>
        <end position="48"/>
    </location>
</feature>
<dbReference type="PANTHER" id="PTHR13037:SF24">
    <property type="entry name" value="POLYCOMB PROTEIN PCL-RELATED"/>
    <property type="match status" value="1"/>
</dbReference>
<feature type="region of interest" description="Disordered" evidence="2">
    <location>
        <begin position="177"/>
        <end position="360"/>
    </location>
</feature>
<feature type="compositionally biased region" description="Low complexity" evidence="2">
    <location>
        <begin position="666"/>
        <end position="699"/>
    </location>
</feature>
<organism evidence="3 4">
    <name type="scientific">Purpureocillium lilacinum</name>
    <name type="common">Paecilomyces lilacinus</name>
    <dbReference type="NCBI Taxonomy" id="33203"/>
    <lineage>
        <taxon>Eukaryota</taxon>
        <taxon>Fungi</taxon>
        <taxon>Dikarya</taxon>
        <taxon>Ascomycota</taxon>
        <taxon>Pezizomycotina</taxon>
        <taxon>Sordariomycetes</taxon>
        <taxon>Hypocreomycetidae</taxon>
        <taxon>Hypocreales</taxon>
        <taxon>Ophiocordycipitaceae</taxon>
        <taxon>Purpureocillium</taxon>
    </lineage>
</organism>
<feature type="compositionally biased region" description="Low complexity" evidence="2">
    <location>
        <begin position="19"/>
        <end position="33"/>
    </location>
</feature>
<feature type="region of interest" description="Disordered" evidence="2">
    <location>
        <begin position="666"/>
        <end position="713"/>
    </location>
</feature>
<keyword evidence="1" id="KW-0945">Host-virus interaction</keyword>
<reference evidence="3 4" key="1">
    <citation type="journal article" date="2024" name="Microbiol. Resour. Announc.">
        <title>Genome annotations for the ascomycete fungi Trichoderma harzianum, Trichoderma aggressivum, and Purpureocillium lilacinum.</title>
        <authorList>
            <person name="Beijen E.P.W."/>
            <person name="Ohm R.A."/>
        </authorList>
    </citation>
    <scope>NUCLEOTIDE SEQUENCE [LARGE SCALE GENOMIC DNA]</scope>
    <source>
        <strain evidence="3 4">CBS 150709</strain>
    </source>
</reference>
<sequence>MGWPDRLSGLTSHRVRVGSVQSSSVQCSQPTQSLLQRHEPSSSSSSPEPCAVLLFQEHEALAVLLPTLHRWSWLHDPWAPRDGRSTPARSLLAPKSGGRAGGRSVDTAGKPGCRQGLGLRPSPPRRTADEAGVCGPAVDDLQQKAAAGGGRAWVFRAMQTRDRATPVAAIVPREGMEHLGRPVTDPEGEGGEARAGVGGGEAPWHRPGGGQQRRQWGTPNTRRPAGPRLGHAPGGGLVPSRLASGDFPGSVTGRGGDEGEGATHAPAKAGARLRTHGTRPPAQPRPPVEPAEESEPTAHPYPTIRPRVRPPPTPGPPRRSYASNGPPPSSRGGRVGKSHHSGAQRGERPSEPRTSGSASTRTRFGICRMVSWCLPLPVGPGLGWGPVLARARRYQHQLQHQLQHRHRAQLQIVGTARRIPRPRAASPPKYPPTTGQSQSLVPVRHRTILDGTAQYGAVLGRRIKRYNIILPVARLLAAHTPSEPRPPPPFRCTTSHRTPVCRDPPAEAALPVDEQNSTLPIRLFPDCQLASPRSRLFLPRPTCSGVSKAAAGPKTPGLAAHKRVGAGARGATGGWIRRFPPNKTDLIACSCSTLIRPSPSYPRLDPERHIPLSPPVKRASPPSIMAFPDAALADDVNPPAALPSCLSSTAQARILIWRTEVASALAAPPKSSPSSSASTASSLPSAPSTATFTTTASPPGDDGAGHGKSGRRHRFWRRLVRRLSLRGAGPEGPSHAALLDGSGLPPDACPGGVVPGGEVIRTAMYRQDAAPPPPENNPAALRQEEDALHDADSSEDDVLRKQKKQQERLQRAARLLSQQNARPAALAHVS</sequence>
<feature type="region of interest" description="Disordered" evidence="2">
    <location>
        <begin position="78"/>
        <end position="132"/>
    </location>
</feature>
<accession>A0ABR0BXZ5</accession>
<protein>
    <submittedName>
        <fullName evidence="3">Uncharacterized protein</fullName>
    </submittedName>
</protein>